<comment type="caution">
    <text evidence="1">The sequence shown here is derived from an EMBL/GenBank/DDBJ whole genome shotgun (WGS) entry which is preliminary data.</text>
</comment>
<evidence type="ECO:0000313" key="2">
    <source>
        <dbReference type="Proteomes" id="UP001221763"/>
    </source>
</evidence>
<evidence type="ECO:0000313" key="1">
    <source>
        <dbReference type="EMBL" id="MDC9031903.1"/>
    </source>
</evidence>
<name>A0ABT5L8B7_9MOLU</name>
<sequence>MNILKININLRNNNRYNFYLFVDKNYVFL</sequence>
<accession>A0ABT5L8B7</accession>
<reference evidence="1 2" key="1">
    <citation type="journal article" date="2023" name="Plant">
        <title>Draft Genome Sequence Resource of CBPPT1, a 'Candidatus Phytoplasma trifolii'-Related Strain Associated with Potato Purple Top Disease in the Columbia Basin, U.S.A.</title>
        <authorList>
            <person name="Wei W."/>
            <person name="Shao J."/>
            <person name="Bottner-Parker K.D."/>
            <person name="Zhao Y."/>
        </authorList>
    </citation>
    <scope>NUCLEOTIDE SEQUENCE [LARGE SCALE GENOMIC DNA]</scope>
    <source>
        <strain evidence="1 2">CBPPT1</strain>
    </source>
</reference>
<protein>
    <submittedName>
        <fullName evidence="1">Uncharacterized protein</fullName>
    </submittedName>
</protein>
<dbReference type="EMBL" id="JANHJP010000002">
    <property type="protein sequence ID" value="MDC9031903.1"/>
    <property type="molecule type" value="Genomic_DNA"/>
</dbReference>
<proteinExistence type="predicted"/>
<gene>
    <name evidence="1" type="ORF">M8044_000122</name>
</gene>
<keyword evidence="2" id="KW-1185">Reference proteome</keyword>
<dbReference type="Proteomes" id="UP001221763">
    <property type="component" value="Unassembled WGS sequence"/>
</dbReference>
<organism evidence="1 2">
    <name type="scientific">Columbia Basin potato purple top phytoplasma</name>
    <dbReference type="NCBI Taxonomy" id="307134"/>
    <lineage>
        <taxon>Bacteria</taxon>
        <taxon>Bacillati</taxon>
        <taxon>Mycoplasmatota</taxon>
        <taxon>Mollicutes</taxon>
        <taxon>Acholeplasmatales</taxon>
        <taxon>Acholeplasmataceae</taxon>
        <taxon>Candidatus Phytoplasma</taxon>
        <taxon>16SrVI (Clover proliferation group)</taxon>
    </lineage>
</organism>